<dbReference type="AlphaFoldDB" id="A0AAW2IWD3"/>
<dbReference type="GO" id="GO:0008289">
    <property type="term" value="F:lipid binding"/>
    <property type="evidence" value="ECO:0007669"/>
    <property type="project" value="UniProtKB-KW"/>
</dbReference>
<dbReference type="InterPro" id="IPR036312">
    <property type="entry name" value="Bifun_inhib/LTP/seed_sf"/>
</dbReference>
<evidence type="ECO:0000256" key="3">
    <source>
        <dbReference type="ARBA" id="ARBA00023121"/>
    </source>
</evidence>
<protein>
    <recommendedName>
        <fullName evidence="5">Bifunctional inhibitor/plant lipid transfer protein/seed storage helical domain-containing protein</fullName>
    </recommendedName>
</protein>
<dbReference type="Pfam" id="PF00234">
    <property type="entry name" value="Tryp_alpha_amyl"/>
    <property type="match status" value="1"/>
</dbReference>
<reference evidence="6" key="2">
    <citation type="journal article" date="2024" name="Plant">
        <title>Genomic evolution and insights into agronomic trait innovations of Sesamum species.</title>
        <authorList>
            <person name="Miao H."/>
            <person name="Wang L."/>
            <person name="Qu L."/>
            <person name="Liu H."/>
            <person name="Sun Y."/>
            <person name="Le M."/>
            <person name="Wang Q."/>
            <person name="Wei S."/>
            <person name="Zheng Y."/>
            <person name="Lin W."/>
            <person name="Duan Y."/>
            <person name="Cao H."/>
            <person name="Xiong S."/>
            <person name="Wang X."/>
            <person name="Wei L."/>
            <person name="Li C."/>
            <person name="Ma Q."/>
            <person name="Ju M."/>
            <person name="Zhao R."/>
            <person name="Li G."/>
            <person name="Mu C."/>
            <person name="Tian Q."/>
            <person name="Mei H."/>
            <person name="Zhang T."/>
            <person name="Gao T."/>
            <person name="Zhang H."/>
        </authorList>
    </citation>
    <scope>NUCLEOTIDE SEQUENCE</scope>
    <source>
        <strain evidence="6">G01</strain>
    </source>
</reference>
<dbReference type="PRINTS" id="PR00382">
    <property type="entry name" value="LIPIDTRNSFER"/>
</dbReference>
<keyword evidence="2" id="KW-0813">Transport</keyword>
<feature type="domain" description="Bifunctional inhibitor/plant lipid transfer protein/seed storage helical" evidence="5">
    <location>
        <begin position="29"/>
        <end position="112"/>
    </location>
</feature>
<evidence type="ECO:0000259" key="5">
    <source>
        <dbReference type="Pfam" id="PF00234"/>
    </source>
</evidence>
<gene>
    <name evidence="6" type="ORF">Sangu_2741700</name>
</gene>
<comment type="similarity">
    <text evidence="1">Belongs to the plant LTP family.</text>
</comment>
<dbReference type="InterPro" id="IPR000528">
    <property type="entry name" value="Plant_nsLTP"/>
</dbReference>
<evidence type="ECO:0000256" key="4">
    <source>
        <dbReference type="SAM" id="SignalP"/>
    </source>
</evidence>
<dbReference type="Gene3D" id="1.10.110.10">
    <property type="entry name" value="Plant lipid-transfer and hydrophobic proteins"/>
    <property type="match status" value="1"/>
</dbReference>
<dbReference type="GO" id="GO:0006869">
    <property type="term" value="P:lipid transport"/>
    <property type="evidence" value="ECO:0007669"/>
    <property type="project" value="InterPro"/>
</dbReference>
<evidence type="ECO:0000313" key="6">
    <source>
        <dbReference type="EMBL" id="KAL0286183.1"/>
    </source>
</evidence>
<feature type="chain" id="PRO_5043777722" description="Bifunctional inhibitor/plant lipid transfer protein/seed storage helical domain-containing protein" evidence="4">
    <location>
        <begin position="27"/>
        <end position="132"/>
    </location>
</feature>
<keyword evidence="4" id="KW-0732">Signal</keyword>
<organism evidence="6">
    <name type="scientific">Sesamum angustifolium</name>
    <dbReference type="NCBI Taxonomy" id="2727405"/>
    <lineage>
        <taxon>Eukaryota</taxon>
        <taxon>Viridiplantae</taxon>
        <taxon>Streptophyta</taxon>
        <taxon>Embryophyta</taxon>
        <taxon>Tracheophyta</taxon>
        <taxon>Spermatophyta</taxon>
        <taxon>Magnoliopsida</taxon>
        <taxon>eudicotyledons</taxon>
        <taxon>Gunneridae</taxon>
        <taxon>Pentapetalae</taxon>
        <taxon>asterids</taxon>
        <taxon>lamiids</taxon>
        <taxon>Lamiales</taxon>
        <taxon>Pedaliaceae</taxon>
        <taxon>Sesamum</taxon>
    </lineage>
</organism>
<comment type="caution">
    <text evidence="6">The sequence shown here is derived from an EMBL/GenBank/DDBJ whole genome shotgun (WGS) entry which is preliminary data.</text>
</comment>
<evidence type="ECO:0000256" key="1">
    <source>
        <dbReference type="ARBA" id="ARBA00009748"/>
    </source>
</evidence>
<accession>A0AAW2IWD3</accession>
<dbReference type="EMBL" id="JACGWK010001551">
    <property type="protein sequence ID" value="KAL0286183.1"/>
    <property type="molecule type" value="Genomic_DNA"/>
</dbReference>
<name>A0AAW2IWD3_9LAMI</name>
<dbReference type="InterPro" id="IPR016140">
    <property type="entry name" value="Bifunc_inhib/LTP/seed_store"/>
</dbReference>
<sequence length="132" mass="14025">MAQCVSTCLAGIVVLVLISSPTRLNAFSCTEALTYLLPCRSFLMGNGRITISCCRSVDALRQAAAAQSDQRAICRCLRQAALSANVDRAKVQGLEIGCKFNIPFPIGPNFNCSVIPQHAAGPAHSLGRVLAY</sequence>
<feature type="signal peptide" evidence="4">
    <location>
        <begin position="1"/>
        <end position="26"/>
    </location>
</feature>
<keyword evidence="3" id="KW-0446">Lipid-binding</keyword>
<dbReference type="SUPFAM" id="SSF47699">
    <property type="entry name" value="Bifunctional inhibitor/lipid-transfer protein/seed storage 2S albumin"/>
    <property type="match status" value="1"/>
</dbReference>
<evidence type="ECO:0000256" key="2">
    <source>
        <dbReference type="ARBA" id="ARBA00022448"/>
    </source>
</evidence>
<reference evidence="6" key="1">
    <citation type="submission" date="2020-06" db="EMBL/GenBank/DDBJ databases">
        <authorList>
            <person name="Li T."/>
            <person name="Hu X."/>
            <person name="Zhang T."/>
            <person name="Song X."/>
            <person name="Zhang H."/>
            <person name="Dai N."/>
            <person name="Sheng W."/>
            <person name="Hou X."/>
            <person name="Wei L."/>
        </authorList>
    </citation>
    <scope>NUCLEOTIDE SEQUENCE</scope>
    <source>
        <strain evidence="6">G01</strain>
        <tissue evidence="6">Leaf</tissue>
    </source>
</reference>
<proteinExistence type="inferred from homology"/>
<dbReference type="PANTHER" id="PTHR33076">
    <property type="entry name" value="NON-SPECIFIC LIPID-TRANSFER PROTEIN 2-RELATED"/>
    <property type="match status" value="1"/>
</dbReference>